<evidence type="ECO:0000259" key="2">
    <source>
        <dbReference type="Pfam" id="PF07978"/>
    </source>
</evidence>
<gene>
    <name evidence="4" type="ORF">GHN41_03715</name>
    <name evidence="3" type="ORF">GHN94_14545</name>
    <name evidence="5" type="ORF">GHO29_01845</name>
</gene>
<dbReference type="Proteomes" id="UP000713985">
    <property type="component" value="Unassembled WGS sequence"/>
</dbReference>
<dbReference type="EMBL" id="WIVT01000003">
    <property type="protein sequence ID" value="MQU15555.1"/>
    <property type="molecule type" value="Genomic_DNA"/>
</dbReference>
<organism evidence="5 6">
    <name type="scientific">Pseudomonas helleri</name>
    <dbReference type="NCBI Taxonomy" id="1608996"/>
    <lineage>
        <taxon>Bacteria</taxon>
        <taxon>Pseudomonadati</taxon>
        <taxon>Pseudomonadota</taxon>
        <taxon>Gammaproteobacteria</taxon>
        <taxon>Pseudomonadales</taxon>
        <taxon>Pseudomonadaceae</taxon>
        <taxon>Pseudomonas</taxon>
    </lineage>
</organism>
<evidence type="ECO:0000313" key="6">
    <source>
        <dbReference type="Proteomes" id="UP000437970"/>
    </source>
</evidence>
<dbReference type="PANTHER" id="PTHR21017:SF17">
    <property type="entry name" value="PROTEIN NIPSNAP"/>
    <property type="match status" value="1"/>
</dbReference>
<dbReference type="Proteomes" id="UP000437970">
    <property type="component" value="Unassembled WGS sequence"/>
</dbReference>
<evidence type="ECO:0000313" key="4">
    <source>
        <dbReference type="EMBL" id="MQU15555.1"/>
    </source>
</evidence>
<comment type="similarity">
    <text evidence="1">Belongs to the NipSnap family.</text>
</comment>
<dbReference type="Pfam" id="PF07978">
    <property type="entry name" value="NIPSNAP"/>
    <property type="match status" value="1"/>
</dbReference>
<dbReference type="Proteomes" id="UP000443000">
    <property type="component" value="Unassembled WGS sequence"/>
</dbReference>
<dbReference type="SUPFAM" id="SSF54909">
    <property type="entry name" value="Dimeric alpha+beta barrel"/>
    <property type="match status" value="1"/>
</dbReference>
<evidence type="ECO:0000313" key="7">
    <source>
        <dbReference type="Proteomes" id="UP000443000"/>
    </source>
</evidence>
<dbReference type="EMBL" id="WIWP01000025">
    <property type="protein sequence ID" value="MQT27040.1"/>
    <property type="molecule type" value="Genomic_DNA"/>
</dbReference>
<evidence type="ECO:0000313" key="5">
    <source>
        <dbReference type="EMBL" id="MQU25211.1"/>
    </source>
</evidence>
<dbReference type="EMBL" id="WIVW01000001">
    <property type="protein sequence ID" value="MQU25211.1"/>
    <property type="molecule type" value="Genomic_DNA"/>
</dbReference>
<feature type="domain" description="NIPSNAP" evidence="2">
    <location>
        <begin position="2"/>
        <end position="74"/>
    </location>
</feature>
<dbReference type="Gene3D" id="3.30.70.100">
    <property type="match status" value="1"/>
</dbReference>
<protein>
    <submittedName>
        <fullName evidence="5">NIPSNAP family protein</fullName>
    </submittedName>
</protein>
<dbReference type="AlphaFoldDB" id="A0A6G1W7P3"/>
<name>A0A6G1W7P3_9PSED</name>
<sequence length="85" mass="9985">MAIQLDYLLQPLGYYCTEIGPLNQIIHLWGYTDLNERQRCRNLLKQDPRWTEYVAMIMPLIEHQESRILTPAGFFSPMAVAYRPA</sequence>
<keyword evidence="8" id="KW-1185">Reference proteome</keyword>
<dbReference type="InterPro" id="IPR051557">
    <property type="entry name" value="NipSnap_domain"/>
</dbReference>
<accession>A0A6G1W7P3</accession>
<comment type="caution">
    <text evidence="5">The sequence shown here is derived from an EMBL/GenBank/DDBJ whole genome shotgun (WGS) entry which is preliminary data.</text>
</comment>
<evidence type="ECO:0000313" key="3">
    <source>
        <dbReference type="EMBL" id="MQT27040.1"/>
    </source>
</evidence>
<evidence type="ECO:0000256" key="1">
    <source>
        <dbReference type="ARBA" id="ARBA00005291"/>
    </source>
</evidence>
<proteinExistence type="inferred from homology"/>
<dbReference type="RefSeq" id="WP_153377188.1">
    <property type="nucleotide sequence ID" value="NZ_JBITTT010000005.1"/>
</dbReference>
<dbReference type="PANTHER" id="PTHR21017">
    <property type="entry name" value="NIPSNAP-RELATED"/>
    <property type="match status" value="1"/>
</dbReference>
<reference evidence="6 7" key="1">
    <citation type="submission" date="2019-10" db="EMBL/GenBank/DDBJ databases">
        <title>Evaluation of single-gene subtyping targets for Pseudomonas.</title>
        <authorList>
            <person name="Reichler S.J."/>
            <person name="Orsi R.H."/>
            <person name="Wiedmann M."/>
            <person name="Martin N.H."/>
            <person name="Murphy S.I."/>
        </authorList>
    </citation>
    <scope>NUCLEOTIDE SEQUENCE [LARGE SCALE GENOMIC DNA]</scope>
    <source>
        <strain evidence="3 8">FSL R10-0802</strain>
        <strain evidence="4 7">FSL R10-1594</strain>
        <strain evidence="5 6">FSL R10-1984</strain>
    </source>
</reference>
<evidence type="ECO:0000313" key="8">
    <source>
        <dbReference type="Proteomes" id="UP000713985"/>
    </source>
</evidence>
<dbReference type="OrthoDB" id="6182832at2"/>
<dbReference type="InterPro" id="IPR011008">
    <property type="entry name" value="Dimeric_a/b-barrel"/>
</dbReference>
<dbReference type="InterPro" id="IPR012577">
    <property type="entry name" value="NIPSNAP"/>
</dbReference>